<dbReference type="EMBL" id="CABVLI010000040">
    <property type="protein sequence ID" value="VVT16965.1"/>
    <property type="molecule type" value="Genomic_DNA"/>
</dbReference>
<feature type="region of interest" description="Disordered" evidence="1">
    <location>
        <begin position="198"/>
        <end position="225"/>
    </location>
</feature>
<organism evidence="2 3">
    <name type="scientific">Sphingomonas aurantiaca</name>
    <dbReference type="NCBI Taxonomy" id="185949"/>
    <lineage>
        <taxon>Bacteria</taxon>
        <taxon>Pseudomonadati</taxon>
        <taxon>Pseudomonadota</taxon>
        <taxon>Alphaproteobacteria</taxon>
        <taxon>Sphingomonadales</taxon>
        <taxon>Sphingomonadaceae</taxon>
        <taxon>Sphingomonas</taxon>
    </lineage>
</organism>
<sequence length="263" mass="28311">MRAMRSTRRCSTARSARAMRGSTAISIRATPPTPMRRAARRTSSASPAAAASSRSWPRTSRSGWNICSTSIRTTITASSSRAGRSRRPTPSSSPRTRPGPRSSGRMIISGGIACAARWRSGSEAQGGLHQAGAGLAKARPARLAAADDMGFAHAELRQKKAASPAEEAAFFLFGMPWLPSCPARRWFATDPLAFSPRRRGSRLGSRLRGRTRQRFSPANTRTTPAKAGAQLGNVANRAERTIPETFPIGPRPSPGWCLSKSRW</sequence>
<protein>
    <submittedName>
        <fullName evidence="2">Uncharacterized protein</fullName>
    </submittedName>
</protein>
<evidence type="ECO:0000256" key="1">
    <source>
        <dbReference type="SAM" id="MobiDB-lite"/>
    </source>
</evidence>
<reference evidence="2 3" key="1">
    <citation type="submission" date="2019-09" db="EMBL/GenBank/DDBJ databases">
        <authorList>
            <person name="Dittami M. S."/>
        </authorList>
    </citation>
    <scope>NUCLEOTIDE SEQUENCE [LARGE SCALE GENOMIC DNA]</scope>
    <source>
        <strain evidence="2">SPHINGO391</strain>
    </source>
</reference>
<proteinExistence type="predicted"/>
<dbReference type="Proteomes" id="UP000326857">
    <property type="component" value="Unassembled WGS sequence"/>
</dbReference>
<gene>
    <name evidence="2" type="ORF">SPHINGO391_450046</name>
</gene>
<feature type="compositionally biased region" description="Low complexity" evidence="1">
    <location>
        <begin position="9"/>
        <end position="20"/>
    </location>
</feature>
<name>A0A5E7ZDT2_9SPHN</name>
<feature type="region of interest" description="Disordered" evidence="1">
    <location>
        <begin position="1"/>
        <end position="106"/>
    </location>
</feature>
<evidence type="ECO:0000313" key="3">
    <source>
        <dbReference type="Proteomes" id="UP000326857"/>
    </source>
</evidence>
<feature type="compositionally biased region" description="Basic residues" evidence="1">
    <location>
        <begin position="198"/>
        <end position="213"/>
    </location>
</feature>
<feature type="compositionally biased region" description="Low complexity" evidence="1">
    <location>
        <begin position="41"/>
        <end position="105"/>
    </location>
</feature>
<dbReference type="AlphaFoldDB" id="A0A5E7ZDT2"/>
<accession>A0A5E7ZDT2</accession>
<evidence type="ECO:0000313" key="2">
    <source>
        <dbReference type="EMBL" id="VVT16965.1"/>
    </source>
</evidence>